<feature type="transmembrane region" description="Helical" evidence="1">
    <location>
        <begin position="146"/>
        <end position="169"/>
    </location>
</feature>
<evidence type="ECO:0000313" key="2">
    <source>
        <dbReference type="EMBL" id="KII60440.1"/>
    </source>
</evidence>
<keyword evidence="1" id="KW-0472">Membrane</keyword>
<reference evidence="2 3" key="1">
    <citation type="journal article" date="2014" name="Genome Biol. Evol.">
        <title>The genome of the myxosporean Thelohanellus kitauei shows adaptations to nutrient acquisition within its fish host.</title>
        <authorList>
            <person name="Yang Y."/>
            <person name="Xiong J."/>
            <person name="Zhou Z."/>
            <person name="Huo F."/>
            <person name="Miao W."/>
            <person name="Ran C."/>
            <person name="Liu Y."/>
            <person name="Zhang J."/>
            <person name="Feng J."/>
            <person name="Wang M."/>
            <person name="Wang M."/>
            <person name="Wang L."/>
            <person name="Yao B."/>
        </authorList>
    </citation>
    <scope>NUCLEOTIDE SEQUENCE [LARGE SCALE GENOMIC DNA]</scope>
    <source>
        <strain evidence="2">Wuqing</strain>
    </source>
</reference>
<keyword evidence="1" id="KW-1133">Transmembrane helix</keyword>
<gene>
    <name evidence="2" type="ORF">RF11_15828</name>
</gene>
<dbReference type="EMBL" id="JWZT01005619">
    <property type="protein sequence ID" value="KII60440.1"/>
    <property type="molecule type" value="Genomic_DNA"/>
</dbReference>
<accession>A0A0C2M077</accession>
<protein>
    <submittedName>
        <fullName evidence="2">Uncharacterized protein</fullName>
    </submittedName>
</protein>
<evidence type="ECO:0000313" key="3">
    <source>
        <dbReference type="Proteomes" id="UP000031668"/>
    </source>
</evidence>
<keyword evidence="3" id="KW-1185">Reference proteome</keyword>
<organism evidence="2 3">
    <name type="scientific">Thelohanellus kitauei</name>
    <name type="common">Myxosporean</name>
    <dbReference type="NCBI Taxonomy" id="669202"/>
    <lineage>
        <taxon>Eukaryota</taxon>
        <taxon>Metazoa</taxon>
        <taxon>Cnidaria</taxon>
        <taxon>Myxozoa</taxon>
        <taxon>Myxosporea</taxon>
        <taxon>Bivalvulida</taxon>
        <taxon>Platysporina</taxon>
        <taxon>Myxobolidae</taxon>
        <taxon>Thelohanellus</taxon>
    </lineage>
</organism>
<dbReference type="AlphaFoldDB" id="A0A0C2M077"/>
<dbReference type="Proteomes" id="UP000031668">
    <property type="component" value="Unassembled WGS sequence"/>
</dbReference>
<proteinExistence type="predicted"/>
<keyword evidence="1" id="KW-0812">Transmembrane</keyword>
<sequence length="188" mass="21601">MKGGTQSIQTKFKRSSFDFMFDLEHFEDTILYKDIQVVLSADERLIALKGSTVLKTGHRVKTDEMKCIKKNIKIEFHEVINDQRGCKLILFLSEVLFEILTINDFSCVEKQTISTILKKPKIIKPSIFSNIREVKPLKTVEVELTWLKGMVVVLALVFVIASLLSLPFFKRIKQSRNIIILTETSFSS</sequence>
<name>A0A0C2M077_THEKT</name>
<evidence type="ECO:0000256" key="1">
    <source>
        <dbReference type="SAM" id="Phobius"/>
    </source>
</evidence>
<comment type="caution">
    <text evidence="2">The sequence shown here is derived from an EMBL/GenBank/DDBJ whole genome shotgun (WGS) entry which is preliminary data.</text>
</comment>